<geneLocation type="mitochondrion" evidence="16"/>
<evidence type="ECO:0000256" key="2">
    <source>
        <dbReference type="ARBA" id="ARBA00005698"/>
    </source>
</evidence>
<dbReference type="Pfam" id="PF00499">
    <property type="entry name" value="Oxidored_q3"/>
    <property type="match status" value="1"/>
</dbReference>
<reference evidence="16" key="1">
    <citation type="journal article" date="2019" name="Mitochondrial DNA Part B Resour">
        <title>Complete mitochondrial genome of the taxonomically notorious sea star, Henricia leviuscula (Asteroidea, Spinulosida, Echinasteridae), from South Korea.</title>
        <authorList>
            <person name="Lee T."/>
            <person name="Shin S."/>
        </authorList>
    </citation>
    <scope>NUCLEOTIDE SEQUENCE</scope>
</reference>
<dbReference type="EMBL" id="MK947912">
    <property type="protein sequence ID" value="QHN59992.1"/>
    <property type="molecule type" value="Genomic_DNA"/>
</dbReference>
<dbReference type="Gene3D" id="1.20.120.1200">
    <property type="entry name" value="NADH-ubiquinone/plastoquinone oxidoreductase chain 6, subunit NuoJ"/>
    <property type="match status" value="1"/>
</dbReference>
<dbReference type="GO" id="GO:0031966">
    <property type="term" value="C:mitochondrial membrane"/>
    <property type="evidence" value="ECO:0007669"/>
    <property type="project" value="UniProtKB-SubCell"/>
</dbReference>
<evidence type="ECO:0000256" key="5">
    <source>
        <dbReference type="ARBA" id="ARBA00022448"/>
    </source>
</evidence>
<evidence type="ECO:0000256" key="11">
    <source>
        <dbReference type="ARBA" id="ARBA00023027"/>
    </source>
</evidence>
<feature type="transmembrane region" description="Helical" evidence="15">
    <location>
        <begin position="55"/>
        <end position="73"/>
    </location>
</feature>
<evidence type="ECO:0000256" key="3">
    <source>
        <dbReference type="ARBA" id="ARBA00012944"/>
    </source>
</evidence>
<dbReference type="EC" id="7.1.1.2" evidence="3 15"/>
<evidence type="ECO:0000256" key="4">
    <source>
        <dbReference type="ARBA" id="ARBA00021095"/>
    </source>
</evidence>
<evidence type="ECO:0000256" key="9">
    <source>
        <dbReference type="ARBA" id="ARBA00022982"/>
    </source>
</evidence>
<feature type="transmembrane region" description="Helical" evidence="15">
    <location>
        <begin position="6"/>
        <end position="21"/>
    </location>
</feature>
<evidence type="ECO:0000256" key="8">
    <source>
        <dbReference type="ARBA" id="ARBA00022967"/>
    </source>
</evidence>
<keyword evidence="5 15" id="KW-0813">Transport</keyword>
<protein>
    <recommendedName>
        <fullName evidence="4 15">NADH-ubiquinone oxidoreductase chain 6</fullName>
        <ecNumber evidence="3 15">7.1.1.2</ecNumber>
    </recommendedName>
</protein>
<feature type="transmembrane region" description="Helical" evidence="15">
    <location>
        <begin position="124"/>
        <end position="150"/>
    </location>
</feature>
<gene>
    <name evidence="16" type="primary">NADH6</name>
</gene>
<evidence type="ECO:0000256" key="7">
    <source>
        <dbReference type="ARBA" id="ARBA00022692"/>
    </source>
</evidence>
<keyword evidence="15" id="KW-0830">Ubiquinone</keyword>
<name>A0A6B9UD30_HENLE</name>
<feature type="transmembrane region" description="Helical" evidence="15">
    <location>
        <begin position="85"/>
        <end position="104"/>
    </location>
</feature>
<keyword evidence="6 15" id="KW-0679">Respiratory chain</keyword>
<dbReference type="InterPro" id="IPR050269">
    <property type="entry name" value="ComplexI_Subunit6"/>
</dbReference>
<dbReference type="GO" id="GO:0008137">
    <property type="term" value="F:NADH dehydrogenase (ubiquinone) activity"/>
    <property type="evidence" value="ECO:0007669"/>
    <property type="project" value="UniProtKB-UniRule"/>
</dbReference>
<dbReference type="AlphaFoldDB" id="A0A6B9UD30"/>
<keyword evidence="9 15" id="KW-0249">Electron transport</keyword>
<organism evidence="16">
    <name type="scientific">Henricia leviuscula</name>
    <name type="common">Pacific blood star</name>
    <name type="synonym">Linckia leviuscula</name>
    <dbReference type="NCBI Taxonomy" id="133436"/>
    <lineage>
        <taxon>Eukaryota</taxon>
        <taxon>Metazoa</taxon>
        <taxon>Echinodermata</taxon>
        <taxon>Eleutherozoa</taxon>
        <taxon>Asterozoa</taxon>
        <taxon>Asteroidea</taxon>
        <taxon>Spinulosacea</taxon>
        <taxon>Spinulosida</taxon>
        <taxon>Echinasteridae</taxon>
        <taxon>Henricia</taxon>
    </lineage>
</organism>
<dbReference type="PANTHER" id="PTHR11435:SF1">
    <property type="entry name" value="NADH-UBIQUINONE OXIDOREDUCTASE CHAIN 6"/>
    <property type="match status" value="1"/>
</dbReference>
<keyword evidence="7 15" id="KW-0812">Transmembrane</keyword>
<accession>A0A6B9UD30</accession>
<dbReference type="InterPro" id="IPR001457">
    <property type="entry name" value="NADH_UbQ/plastoQ_OxRdtase_su6"/>
</dbReference>
<evidence type="ECO:0000256" key="15">
    <source>
        <dbReference type="RuleBase" id="RU004430"/>
    </source>
</evidence>
<keyword evidence="12 15" id="KW-0496">Mitochondrion</keyword>
<dbReference type="InterPro" id="IPR042106">
    <property type="entry name" value="Nuo/plastoQ_OxRdtase_6_NuoJ"/>
</dbReference>
<keyword evidence="13 15" id="KW-0472">Membrane</keyword>
<evidence type="ECO:0000256" key="10">
    <source>
        <dbReference type="ARBA" id="ARBA00022989"/>
    </source>
</evidence>
<dbReference type="PANTHER" id="PTHR11435">
    <property type="entry name" value="NADH UBIQUINONE OXIDOREDUCTASE SUBUNIT ND6"/>
    <property type="match status" value="1"/>
</dbReference>
<sequence length="162" mass="17098">MVLYFGLVVILLGSTFVFYSLSPYYGALGLVLVAGGGCLLLGFLGLSFIALVLLLIYLGGMMVVFVYSTALSAERYPVVSGIGEILLLSGLMVFWVFFNFGWGVDGSMLSWGVYEGSDLIGSGGLFGFMGGHLVVVGCVLFLALIVALVVTYGSNFSVLKAL</sequence>
<comment type="function">
    <text evidence="15">Core subunit of the mitochondrial membrane respiratory chain NADH dehydrogenase (Complex I) which catalyzes electron transfer from NADH through the respiratory chain, using ubiquinone as an electron acceptor. Essential for the catalytic activity and assembly of complex I.</text>
</comment>
<comment type="similarity">
    <text evidence="2 15">Belongs to the complex I subunit 6 family.</text>
</comment>
<evidence type="ECO:0000256" key="13">
    <source>
        <dbReference type="ARBA" id="ARBA00023136"/>
    </source>
</evidence>
<evidence type="ECO:0000256" key="6">
    <source>
        <dbReference type="ARBA" id="ARBA00022660"/>
    </source>
</evidence>
<evidence type="ECO:0000256" key="12">
    <source>
        <dbReference type="ARBA" id="ARBA00023128"/>
    </source>
</evidence>
<comment type="subcellular location">
    <subcellularLocation>
        <location evidence="1 15">Mitochondrion membrane</location>
        <topology evidence="1 15">Multi-pass membrane protein</topology>
    </subcellularLocation>
</comment>
<evidence type="ECO:0000256" key="14">
    <source>
        <dbReference type="ARBA" id="ARBA00049551"/>
    </source>
</evidence>
<proteinExistence type="inferred from homology"/>
<keyword evidence="8 15" id="KW-1278">Translocase</keyword>
<keyword evidence="11 15" id="KW-0520">NAD</keyword>
<comment type="catalytic activity">
    <reaction evidence="14 15">
        <text>a ubiquinone + NADH + 5 H(+)(in) = a ubiquinol + NAD(+) + 4 H(+)(out)</text>
        <dbReference type="Rhea" id="RHEA:29091"/>
        <dbReference type="Rhea" id="RHEA-COMP:9565"/>
        <dbReference type="Rhea" id="RHEA-COMP:9566"/>
        <dbReference type="ChEBI" id="CHEBI:15378"/>
        <dbReference type="ChEBI" id="CHEBI:16389"/>
        <dbReference type="ChEBI" id="CHEBI:17976"/>
        <dbReference type="ChEBI" id="CHEBI:57540"/>
        <dbReference type="ChEBI" id="CHEBI:57945"/>
        <dbReference type="EC" id="7.1.1.2"/>
    </reaction>
</comment>
<keyword evidence="10 15" id="KW-1133">Transmembrane helix</keyword>
<evidence type="ECO:0000313" key="16">
    <source>
        <dbReference type="EMBL" id="QHN59992.1"/>
    </source>
</evidence>
<evidence type="ECO:0000256" key="1">
    <source>
        <dbReference type="ARBA" id="ARBA00004225"/>
    </source>
</evidence>